<evidence type="ECO:0000256" key="1">
    <source>
        <dbReference type="ARBA" id="ARBA00010062"/>
    </source>
</evidence>
<keyword evidence="2 4" id="KW-0732">Signal</keyword>
<feature type="signal peptide" evidence="4">
    <location>
        <begin position="1"/>
        <end position="21"/>
    </location>
</feature>
<evidence type="ECO:0000256" key="3">
    <source>
        <dbReference type="ARBA" id="ARBA00022970"/>
    </source>
</evidence>
<dbReference type="SUPFAM" id="SSF53822">
    <property type="entry name" value="Periplasmic binding protein-like I"/>
    <property type="match status" value="1"/>
</dbReference>
<accession>A0AAU8CMU6</accession>
<sequence>MMKALLAGVAITLALAETASAETLKIGFLTTLSGPMAPIGKHARDGFLLAVEQRGDRLGGIEAQVIVQDDSLKPELAVGHAQKFIEGDQVDFVVGMIASNILQAVFQPIAESETFMIGVNAGTSIYAGSQCNPFFFSTSSENNQVPEAMGKHVQDAGYRRIVMMVPNYQAGRDAIEGFRLHYRGEVLEEIYVPLNQLDFAAELSQVRALQPDALLVFMPGGMGITLVRQFNQSGMAESLPFLSVWTVDETTLPATQEAAKGLYSASQWAPDLDVDANRKFVSAFEAAYGYTPSAFASQAYDAALLIDSAVAAVEGDLDDKDALRQALRAADFTSTRGNFRYNSNHFPIQDFYLVQAAPRPDGSYATTIREKIFEDHADRKAAECPMASQ</sequence>
<feature type="chain" id="PRO_5043683750" evidence="4">
    <location>
        <begin position="22"/>
        <end position="389"/>
    </location>
</feature>
<dbReference type="GO" id="GO:0006865">
    <property type="term" value="P:amino acid transport"/>
    <property type="evidence" value="ECO:0007669"/>
    <property type="project" value="UniProtKB-KW"/>
</dbReference>
<keyword evidence="3" id="KW-0029">Amino-acid transport</keyword>
<name>A0AAU8CMU6_9HYPH</name>
<dbReference type="RefSeq" id="WP_353644465.1">
    <property type="nucleotide sequence ID" value="NZ_CP159253.1"/>
</dbReference>
<keyword evidence="3" id="KW-0813">Transport</keyword>
<evidence type="ECO:0000256" key="4">
    <source>
        <dbReference type="SAM" id="SignalP"/>
    </source>
</evidence>
<evidence type="ECO:0000313" key="6">
    <source>
        <dbReference type="EMBL" id="XCG47997.1"/>
    </source>
</evidence>
<protein>
    <submittedName>
        <fullName evidence="6">ABC transporter substrate-binding protein</fullName>
    </submittedName>
</protein>
<dbReference type="CDD" id="cd06359">
    <property type="entry name" value="PBP1_Nba-like"/>
    <property type="match status" value="1"/>
</dbReference>
<dbReference type="InterPro" id="IPR028081">
    <property type="entry name" value="Leu-bd"/>
</dbReference>
<dbReference type="PANTHER" id="PTHR30483">
    <property type="entry name" value="LEUCINE-SPECIFIC-BINDING PROTEIN"/>
    <property type="match status" value="1"/>
</dbReference>
<evidence type="ECO:0000256" key="2">
    <source>
        <dbReference type="ARBA" id="ARBA00022729"/>
    </source>
</evidence>
<reference evidence="6" key="1">
    <citation type="submission" date="2024-06" db="EMBL/GenBank/DDBJ databases">
        <title>Mesorhizobium karijinii sp. nov., a symbiont of the iconic Swainsona formosa from arid Australia.</title>
        <authorList>
            <person name="Hill Y.J."/>
            <person name="Watkin E.L.J."/>
            <person name="O'Hara G.W."/>
            <person name="Terpolilli J."/>
            <person name="Tye M.L."/>
            <person name="Kohlmeier M.G."/>
        </authorList>
    </citation>
    <scope>NUCLEOTIDE SEQUENCE</scope>
    <source>
        <strain evidence="6">WSM2240</strain>
    </source>
</reference>
<feature type="domain" description="Leucine-binding protein" evidence="5">
    <location>
        <begin position="23"/>
        <end position="357"/>
    </location>
</feature>
<organism evidence="6">
    <name type="scientific">Mesorhizobium sp. WSM2240</name>
    <dbReference type="NCBI Taxonomy" id="3228851"/>
    <lineage>
        <taxon>Bacteria</taxon>
        <taxon>Pseudomonadati</taxon>
        <taxon>Pseudomonadota</taxon>
        <taxon>Alphaproteobacteria</taxon>
        <taxon>Hyphomicrobiales</taxon>
        <taxon>Phyllobacteriaceae</taxon>
        <taxon>Mesorhizobium</taxon>
    </lineage>
</organism>
<comment type="similarity">
    <text evidence="1">Belongs to the leucine-binding protein family.</text>
</comment>
<dbReference type="EMBL" id="CP159253">
    <property type="protein sequence ID" value="XCG47997.1"/>
    <property type="molecule type" value="Genomic_DNA"/>
</dbReference>
<dbReference type="AlphaFoldDB" id="A0AAU8CMU6"/>
<evidence type="ECO:0000259" key="5">
    <source>
        <dbReference type="Pfam" id="PF13458"/>
    </source>
</evidence>
<gene>
    <name evidence="6" type="ORF">ABVK50_22515</name>
</gene>
<dbReference type="PANTHER" id="PTHR30483:SF6">
    <property type="entry name" value="PERIPLASMIC BINDING PROTEIN OF ABC TRANSPORTER FOR NATURAL AMINO ACIDS"/>
    <property type="match status" value="1"/>
</dbReference>
<dbReference type="Pfam" id="PF13458">
    <property type="entry name" value="Peripla_BP_6"/>
    <property type="match status" value="1"/>
</dbReference>
<dbReference type="InterPro" id="IPR051010">
    <property type="entry name" value="BCAA_transport"/>
</dbReference>
<dbReference type="Gene3D" id="3.40.50.2300">
    <property type="match status" value="2"/>
</dbReference>
<proteinExistence type="inferred from homology"/>
<dbReference type="InterPro" id="IPR028082">
    <property type="entry name" value="Peripla_BP_I"/>
</dbReference>